<dbReference type="Pfam" id="PF13432">
    <property type="entry name" value="TPR_16"/>
    <property type="match status" value="2"/>
</dbReference>
<evidence type="ECO:0000256" key="1">
    <source>
        <dbReference type="PROSITE-ProRule" id="PRU00339"/>
    </source>
</evidence>
<dbReference type="SUPFAM" id="SSF48452">
    <property type="entry name" value="TPR-like"/>
    <property type="match status" value="2"/>
</dbReference>
<keyword evidence="3" id="KW-1185">Reference proteome</keyword>
<evidence type="ECO:0000313" key="3">
    <source>
        <dbReference type="Proteomes" id="UP000267268"/>
    </source>
</evidence>
<sequence>MLKTVLRQNSRLLILSLFFLVGIPVQKSIGQNKTEEKLNLAQEYYKTEEFDKALELYRDLSKNKNLIPNIHENYLTILLNKEEYKEADKYLKKVVKSNPQNAIYNVDYTRVKLLEKDTAAADKSIDTFIHQVANNTTKLRYCALYCIDLSLFSYAEKCYRTGEKNSDEIFYYELADLYAHWGKYDLMIDEYMKLLLIKPDQLEYVQMALQDRLLTEEDFELLEPKLLTLVQKNSNMTVFNEMIVWYYLQQKKFYGAFVQARALDKRLRLEGYKILEIGRLAKNNADYKNASKIFQYLVDRYKEYAVYPVARKYLIETKEAIVKSTYPIDKDQILSLVNDYQQIIDEMGITDQTGEALRNMALLQAFYLDEKDEAIVELKELINNRAIPKRLISQAKLDLGDIYLLKDDPWEASLLYSQVSKANKEMKIGHIAKLKNAKIYYYTGDFKLAQSQLDVLKLATSRTISNDAIALSMLISDNLNLDTTSFAMEAYAEVDLLIFQGKYIEALESYEQMLVDFKGHSLTDEILWEKAHLLIKLGKYEEALEPLKEILEFYGDDILADDANYLLGTIYQDHLNDKTEAMEYFKNHLIDFKGSSYEVDARKRFRQLRGDNVNKS</sequence>
<proteinExistence type="predicted"/>
<dbReference type="Gene3D" id="1.25.40.10">
    <property type="entry name" value="Tetratricopeptide repeat domain"/>
    <property type="match status" value="3"/>
</dbReference>
<accession>A0A3S9P7Q2</accession>
<dbReference type="SMART" id="SM00028">
    <property type="entry name" value="TPR"/>
    <property type="match status" value="5"/>
</dbReference>
<organism evidence="2 3">
    <name type="scientific">Flammeovirga pectinis</name>
    <dbReference type="NCBI Taxonomy" id="2494373"/>
    <lineage>
        <taxon>Bacteria</taxon>
        <taxon>Pseudomonadati</taxon>
        <taxon>Bacteroidota</taxon>
        <taxon>Cytophagia</taxon>
        <taxon>Cytophagales</taxon>
        <taxon>Flammeovirgaceae</taxon>
        <taxon>Flammeovirga</taxon>
    </lineage>
</organism>
<gene>
    <name evidence="2" type="ORF">EI427_18710</name>
</gene>
<keyword evidence="1" id="KW-0802">TPR repeat</keyword>
<feature type="repeat" description="TPR" evidence="1">
    <location>
        <begin position="168"/>
        <end position="201"/>
    </location>
</feature>
<dbReference type="Proteomes" id="UP000267268">
    <property type="component" value="Chromosome 1"/>
</dbReference>
<dbReference type="AlphaFoldDB" id="A0A3S9P7Q2"/>
<dbReference type="InterPro" id="IPR011990">
    <property type="entry name" value="TPR-like_helical_dom_sf"/>
</dbReference>
<dbReference type="OrthoDB" id="9763354at2"/>
<name>A0A3S9P7Q2_9BACT</name>
<protein>
    <submittedName>
        <fullName evidence="2">Tetratricopeptide repeat protein</fullName>
    </submittedName>
</protein>
<dbReference type="PROSITE" id="PS50005">
    <property type="entry name" value="TPR"/>
    <property type="match status" value="1"/>
</dbReference>
<dbReference type="RefSeq" id="WP_126617621.1">
    <property type="nucleotide sequence ID" value="NZ_CP034562.1"/>
</dbReference>
<dbReference type="KEGG" id="fll:EI427_18710"/>
<evidence type="ECO:0000313" key="2">
    <source>
        <dbReference type="EMBL" id="AZQ64184.1"/>
    </source>
</evidence>
<dbReference type="EMBL" id="CP034562">
    <property type="protein sequence ID" value="AZQ64184.1"/>
    <property type="molecule type" value="Genomic_DNA"/>
</dbReference>
<dbReference type="Pfam" id="PF13181">
    <property type="entry name" value="TPR_8"/>
    <property type="match status" value="2"/>
</dbReference>
<reference evidence="2 3" key="1">
    <citation type="submission" date="2018-12" db="EMBL/GenBank/DDBJ databases">
        <title>Flammeovirga pectinis sp. nov., isolated from the gut of the Korean scallop, Patinopecten yessoensis.</title>
        <authorList>
            <person name="Bae J.-W."/>
            <person name="Jeong Y.-S."/>
            <person name="Kang W."/>
        </authorList>
    </citation>
    <scope>NUCLEOTIDE SEQUENCE [LARGE SCALE GENOMIC DNA]</scope>
    <source>
        <strain evidence="2 3">L12M1</strain>
    </source>
</reference>
<dbReference type="InterPro" id="IPR019734">
    <property type="entry name" value="TPR_rpt"/>
</dbReference>